<evidence type="ECO:0000259" key="3">
    <source>
        <dbReference type="Pfam" id="PF08338"/>
    </source>
</evidence>
<evidence type="ECO:0000256" key="1">
    <source>
        <dbReference type="ARBA" id="ARBA00009353"/>
    </source>
</evidence>
<dbReference type="InterPro" id="IPR013549">
    <property type="entry name" value="DUF1731"/>
</dbReference>
<proteinExistence type="inferred from homology"/>
<evidence type="ECO:0008006" key="6">
    <source>
        <dbReference type="Google" id="ProtNLM"/>
    </source>
</evidence>
<reference evidence="4 5" key="1">
    <citation type="submission" date="2016-10" db="EMBL/GenBank/DDBJ databases">
        <authorList>
            <person name="Varghese N."/>
            <person name="Submissions S."/>
        </authorList>
    </citation>
    <scope>NUCLEOTIDE SEQUENCE [LARGE SCALE GENOMIC DNA]</scope>
    <source>
        <strain evidence="4 5">IBRC-M10081</strain>
    </source>
</reference>
<dbReference type="NCBIfam" id="TIGR01777">
    <property type="entry name" value="yfcH"/>
    <property type="match status" value="1"/>
</dbReference>
<protein>
    <recommendedName>
        <fullName evidence="6">TIGR01777 family protein</fullName>
    </recommendedName>
</protein>
<dbReference type="OrthoDB" id="9801773at2"/>
<gene>
    <name evidence="4" type="ORF">SAMN05192557_1187</name>
</gene>
<dbReference type="InterPro" id="IPR036291">
    <property type="entry name" value="NAD(P)-bd_dom_sf"/>
</dbReference>
<dbReference type="PANTHER" id="PTHR11092:SF0">
    <property type="entry name" value="EPIMERASE FAMILY PROTEIN SDR39U1"/>
    <property type="match status" value="1"/>
</dbReference>
<evidence type="ECO:0000313" key="4">
    <source>
        <dbReference type="EMBL" id="SEW00765.1"/>
    </source>
</evidence>
<sequence length="304" mass="34412">MNILITGGTGMVGTDLIQSLSIDNDNVYVLTRQKDKKNYDNVTFVTYNPTQPDDLSFCDHLPQEIDAIYNLAGASLQRRWTDDYKKRILSSRVNVTKMLVEAIATNRFKVGVLVNASAIGYYPPSTSIHFVESHAFVPQDFLSSVVTEWENTALQARAYGVRVVFARFGLILDKNRGALKLMSLPYKFKVGGKIGQGNQWYSWIHIEDVVNGLLFVFANSDIEGPVNFTAPEPLRQKDFSTYLSSTLEQPEFFTTPEFVIRFALGEMSTLVLDSQFVLPEVLIENEFKFLYPSLDVALDRIYKD</sequence>
<organism evidence="4 5">
    <name type="scientific">Aliicoccus persicus</name>
    <dbReference type="NCBI Taxonomy" id="930138"/>
    <lineage>
        <taxon>Bacteria</taxon>
        <taxon>Bacillati</taxon>
        <taxon>Bacillota</taxon>
        <taxon>Bacilli</taxon>
        <taxon>Bacillales</taxon>
        <taxon>Staphylococcaceae</taxon>
        <taxon>Aliicoccus</taxon>
    </lineage>
</organism>
<dbReference type="PANTHER" id="PTHR11092">
    <property type="entry name" value="SUGAR NUCLEOTIDE EPIMERASE RELATED"/>
    <property type="match status" value="1"/>
</dbReference>
<dbReference type="Pfam" id="PF08338">
    <property type="entry name" value="DUF1731"/>
    <property type="match status" value="1"/>
</dbReference>
<dbReference type="SUPFAM" id="SSF51735">
    <property type="entry name" value="NAD(P)-binding Rossmann-fold domains"/>
    <property type="match status" value="1"/>
</dbReference>
<dbReference type="InterPro" id="IPR010099">
    <property type="entry name" value="SDR39U1"/>
</dbReference>
<keyword evidence="5" id="KW-1185">Reference proteome</keyword>
<dbReference type="Pfam" id="PF01370">
    <property type="entry name" value="Epimerase"/>
    <property type="match status" value="1"/>
</dbReference>
<dbReference type="EMBL" id="FOIT01000003">
    <property type="protein sequence ID" value="SEW00765.1"/>
    <property type="molecule type" value="Genomic_DNA"/>
</dbReference>
<accession>A0A662Z371</accession>
<name>A0A662Z371_9STAP</name>
<dbReference type="AlphaFoldDB" id="A0A662Z371"/>
<dbReference type="InterPro" id="IPR001509">
    <property type="entry name" value="Epimerase_deHydtase"/>
</dbReference>
<dbReference type="RefSeq" id="WP_091474800.1">
    <property type="nucleotide sequence ID" value="NZ_FOIT01000003.1"/>
</dbReference>
<evidence type="ECO:0000313" key="5">
    <source>
        <dbReference type="Proteomes" id="UP000243605"/>
    </source>
</evidence>
<feature type="domain" description="NAD-dependent epimerase/dehydratase" evidence="2">
    <location>
        <begin position="3"/>
        <end position="220"/>
    </location>
</feature>
<feature type="domain" description="DUF1731" evidence="3">
    <location>
        <begin position="255"/>
        <end position="300"/>
    </location>
</feature>
<dbReference type="Proteomes" id="UP000243605">
    <property type="component" value="Unassembled WGS sequence"/>
</dbReference>
<comment type="similarity">
    <text evidence="1">Belongs to the NAD(P)-dependent epimerase/dehydratase family. SDR39U1 subfamily.</text>
</comment>
<evidence type="ECO:0000259" key="2">
    <source>
        <dbReference type="Pfam" id="PF01370"/>
    </source>
</evidence>
<dbReference type="Gene3D" id="3.40.50.720">
    <property type="entry name" value="NAD(P)-binding Rossmann-like Domain"/>
    <property type="match status" value="1"/>
</dbReference>